<reference evidence="1" key="1">
    <citation type="submission" date="2021-01" db="EMBL/GenBank/DDBJ databases">
        <title>Whole genome shotgun sequence of Rhizocola hellebori NBRC 109834.</title>
        <authorList>
            <person name="Komaki H."/>
            <person name="Tamura T."/>
        </authorList>
    </citation>
    <scope>NUCLEOTIDE SEQUENCE</scope>
    <source>
        <strain evidence="1">NBRC 109834</strain>
    </source>
</reference>
<gene>
    <name evidence="1" type="ORF">Rhe02_59740</name>
</gene>
<sequence>MLPGEAGEIGGPAAVFVKVGQHGPVPGADALSALLGHPLVKRLLHGEKETAAEDAQVGIGLLPRTASHVVHLTAIVTVFDSH</sequence>
<evidence type="ECO:0000313" key="1">
    <source>
        <dbReference type="EMBL" id="GIH07907.1"/>
    </source>
</evidence>
<evidence type="ECO:0000313" key="2">
    <source>
        <dbReference type="Proteomes" id="UP000612899"/>
    </source>
</evidence>
<name>A0A8J3QD86_9ACTN</name>
<comment type="caution">
    <text evidence="1">The sequence shown here is derived from an EMBL/GenBank/DDBJ whole genome shotgun (WGS) entry which is preliminary data.</text>
</comment>
<organism evidence="1 2">
    <name type="scientific">Rhizocola hellebori</name>
    <dbReference type="NCBI Taxonomy" id="1392758"/>
    <lineage>
        <taxon>Bacteria</taxon>
        <taxon>Bacillati</taxon>
        <taxon>Actinomycetota</taxon>
        <taxon>Actinomycetes</taxon>
        <taxon>Micromonosporales</taxon>
        <taxon>Micromonosporaceae</taxon>
        <taxon>Rhizocola</taxon>
    </lineage>
</organism>
<protein>
    <submittedName>
        <fullName evidence="1">Uncharacterized protein</fullName>
    </submittedName>
</protein>
<accession>A0A8J3QD86</accession>
<dbReference type="AlphaFoldDB" id="A0A8J3QD86"/>
<dbReference type="EMBL" id="BONY01000042">
    <property type="protein sequence ID" value="GIH07907.1"/>
    <property type="molecule type" value="Genomic_DNA"/>
</dbReference>
<proteinExistence type="predicted"/>
<dbReference type="Proteomes" id="UP000612899">
    <property type="component" value="Unassembled WGS sequence"/>
</dbReference>
<keyword evidence="2" id="KW-1185">Reference proteome</keyword>